<feature type="repeat" description="PPR" evidence="3">
    <location>
        <begin position="47"/>
        <end position="81"/>
    </location>
</feature>
<dbReference type="Pfam" id="PF13041">
    <property type="entry name" value="PPR_2"/>
    <property type="match status" value="1"/>
</dbReference>
<comment type="similarity">
    <text evidence="1">Belongs to the PPR family. P subfamily.</text>
</comment>
<protein>
    <submittedName>
        <fullName evidence="4">Pentatricopeptide repeat-containing protein</fullName>
    </submittedName>
</protein>
<dbReference type="Gramene" id="PSR98161">
    <property type="protein sequence ID" value="PSR98161"/>
    <property type="gene ID" value="CEY00_Acc24759"/>
</dbReference>
<evidence type="ECO:0000256" key="2">
    <source>
        <dbReference type="ARBA" id="ARBA00022737"/>
    </source>
</evidence>
<evidence type="ECO:0000256" key="1">
    <source>
        <dbReference type="ARBA" id="ARBA00007626"/>
    </source>
</evidence>
<evidence type="ECO:0000313" key="5">
    <source>
        <dbReference type="Proteomes" id="UP000241394"/>
    </source>
</evidence>
<organism evidence="4 5">
    <name type="scientific">Actinidia chinensis var. chinensis</name>
    <name type="common">Chinese soft-hair kiwi</name>
    <dbReference type="NCBI Taxonomy" id="1590841"/>
    <lineage>
        <taxon>Eukaryota</taxon>
        <taxon>Viridiplantae</taxon>
        <taxon>Streptophyta</taxon>
        <taxon>Embryophyta</taxon>
        <taxon>Tracheophyta</taxon>
        <taxon>Spermatophyta</taxon>
        <taxon>Magnoliopsida</taxon>
        <taxon>eudicotyledons</taxon>
        <taxon>Gunneridae</taxon>
        <taxon>Pentapetalae</taxon>
        <taxon>asterids</taxon>
        <taxon>Ericales</taxon>
        <taxon>Actinidiaceae</taxon>
        <taxon>Actinidia</taxon>
    </lineage>
</organism>
<gene>
    <name evidence="4" type="ORF">CEY00_Acc24759</name>
</gene>
<dbReference type="AlphaFoldDB" id="A0A2R6PWM6"/>
<reference evidence="5" key="2">
    <citation type="journal article" date="2018" name="BMC Genomics">
        <title>A manually annotated Actinidia chinensis var. chinensis (kiwifruit) genome highlights the challenges associated with draft genomes and gene prediction in plants.</title>
        <authorList>
            <person name="Pilkington S.M."/>
            <person name="Crowhurst R."/>
            <person name="Hilario E."/>
            <person name="Nardozza S."/>
            <person name="Fraser L."/>
            <person name="Peng Y."/>
            <person name="Gunaseelan K."/>
            <person name="Simpson R."/>
            <person name="Tahir J."/>
            <person name="Deroles S.C."/>
            <person name="Templeton K."/>
            <person name="Luo Z."/>
            <person name="Davy M."/>
            <person name="Cheng C."/>
            <person name="McNeilage M."/>
            <person name="Scaglione D."/>
            <person name="Liu Y."/>
            <person name="Zhang Q."/>
            <person name="Datson P."/>
            <person name="De Silva N."/>
            <person name="Gardiner S.E."/>
            <person name="Bassett H."/>
            <person name="Chagne D."/>
            <person name="McCallum J."/>
            <person name="Dzierzon H."/>
            <person name="Deng C."/>
            <person name="Wang Y.Y."/>
            <person name="Barron L."/>
            <person name="Manako K."/>
            <person name="Bowen J."/>
            <person name="Foster T.M."/>
            <person name="Erridge Z.A."/>
            <person name="Tiffin H."/>
            <person name="Waite C.N."/>
            <person name="Davies K.M."/>
            <person name="Grierson E.P."/>
            <person name="Laing W.A."/>
            <person name="Kirk R."/>
            <person name="Chen X."/>
            <person name="Wood M."/>
            <person name="Montefiori M."/>
            <person name="Brummell D.A."/>
            <person name="Schwinn K.E."/>
            <person name="Catanach A."/>
            <person name="Fullerton C."/>
            <person name="Li D."/>
            <person name="Meiyalaghan S."/>
            <person name="Nieuwenhuizen N."/>
            <person name="Read N."/>
            <person name="Prakash R."/>
            <person name="Hunter D."/>
            <person name="Zhang H."/>
            <person name="McKenzie M."/>
            <person name="Knabel M."/>
            <person name="Harris A."/>
            <person name="Allan A.C."/>
            <person name="Gleave A."/>
            <person name="Chen A."/>
            <person name="Janssen B.J."/>
            <person name="Plunkett B."/>
            <person name="Ampomah-Dwamena C."/>
            <person name="Voogd C."/>
            <person name="Leif D."/>
            <person name="Lafferty D."/>
            <person name="Souleyre E.J.F."/>
            <person name="Varkonyi-Gasic E."/>
            <person name="Gambi F."/>
            <person name="Hanley J."/>
            <person name="Yao J.L."/>
            <person name="Cheung J."/>
            <person name="David K.M."/>
            <person name="Warren B."/>
            <person name="Marsh K."/>
            <person name="Snowden K.C."/>
            <person name="Lin-Wang K."/>
            <person name="Brian L."/>
            <person name="Martinez-Sanchez M."/>
            <person name="Wang M."/>
            <person name="Ileperuma N."/>
            <person name="Macnee N."/>
            <person name="Campin R."/>
            <person name="McAtee P."/>
            <person name="Drummond R.S.M."/>
            <person name="Espley R.V."/>
            <person name="Ireland H.S."/>
            <person name="Wu R."/>
            <person name="Atkinson R.G."/>
            <person name="Karunairetnam S."/>
            <person name="Bulley S."/>
            <person name="Chunkath S."/>
            <person name="Hanley Z."/>
            <person name="Storey R."/>
            <person name="Thrimawithana A.H."/>
            <person name="Thomson S."/>
            <person name="David C."/>
            <person name="Testolin R."/>
            <person name="Huang H."/>
            <person name="Hellens R.P."/>
            <person name="Schaffer R.J."/>
        </authorList>
    </citation>
    <scope>NUCLEOTIDE SEQUENCE [LARGE SCALE GENOMIC DNA]</scope>
    <source>
        <strain evidence="5">cv. Red5</strain>
    </source>
</reference>
<reference evidence="4 5" key="1">
    <citation type="submission" date="2017-07" db="EMBL/GenBank/DDBJ databases">
        <title>An improved, manually edited Actinidia chinensis var. chinensis (kiwifruit) genome highlights the challenges associated with draft genomes and gene prediction in plants.</title>
        <authorList>
            <person name="Pilkington S."/>
            <person name="Crowhurst R."/>
            <person name="Hilario E."/>
            <person name="Nardozza S."/>
            <person name="Fraser L."/>
            <person name="Peng Y."/>
            <person name="Gunaseelan K."/>
            <person name="Simpson R."/>
            <person name="Tahir J."/>
            <person name="Deroles S."/>
            <person name="Templeton K."/>
            <person name="Luo Z."/>
            <person name="Davy M."/>
            <person name="Cheng C."/>
            <person name="Mcneilage M."/>
            <person name="Scaglione D."/>
            <person name="Liu Y."/>
            <person name="Zhang Q."/>
            <person name="Datson P."/>
            <person name="De Silva N."/>
            <person name="Gardiner S."/>
            <person name="Bassett H."/>
            <person name="Chagne D."/>
            <person name="Mccallum J."/>
            <person name="Dzierzon H."/>
            <person name="Deng C."/>
            <person name="Wang Y.-Y."/>
            <person name="Barron N."/>
            <person name="Manako K."/>
            <person name="Bowen J."/>
            <person name="Foster T."/>
            <person name="Erridge Z."/>
            <person name="Tiffin H."/>
            <person name="Waite C."/>
            <person name="Davies K."/>
            <person name="Grierson E."/>
            <person name="Laing W."/>
            <person name="Kirk R."/>
            <person name="Chen X."/>
            <person name="Wood M."/>
            <person name="Montefiori M."/>
            <person name="Brummell D."/>
            <person name="Schwinn K."/>
            <person name="Catanach A."/>
            <person name="Fullerton C."/>
            <person name="Li D."/>
            <person name="Meiyalaghan S."/>
            <person name="Nieuwenhuizen N."/>
            <person name="Read N."/>
            <person name="Prakash R."/>
            <person name="Hunter D."/>
            <person name="Zhang H."/>
            <person name="Mckenzie M."/>
            <person name="Knabel M."/>
            <person name="Harris A."/>
            <person name="Allan A."/>
            <person name="Chen A."/>
            <person name="Janssen B."/>
            <person name="Plunkett B."/>
            <person name="Dwamena C."/>
            <person name="Voogd C."/>
            <person name="Leif D."/>
            <person name="Lafferty D."/>
            <person name="Souleyre E."/>
            <person name="Varkonyi-Gasic E."/>
            <person name="Gambi F."/>
            <person name="Hanley J."/>
            <person name="Yao J.-L."/>
            <person name="Cheung J."/>
            <person name="David K."/>
            <person name="Warren B."/>
            <person name="Marsh K."/>
            <person name="Snowden K."/>
            <person name="Lin-Wang K."/>
            <person name="Brian L."/>
            <person name="Martinez-Sanchez M."/>
            <person name="Wang M."/>
            <person name="Ileperuma N."/>
            <person name="Macnee N."/>
            <person name="Campin R."/>
            <person name="Mcatee P."/>
            <person name="Drummond R."/>
            <person name="Espley R."/>
            <person name="Ireland H."/>
            <person name="Wu R."/>
            <person name="Atkinson R."/>
            <person name="Karunairetnam S."/>
            <person name="Bulley S."/>
            <person name="Chunkath S."/>
            <person name="Hanley Z."/>
            <person name="Storey R."/>
            <person name="Thrimawithana A."/>
            <person name="Thomson S."/>
            <person name="David C."/>
            <person name="Testolin R."/>
        </authorList>
    </citation>
    <scope>NUCLEOTIDE SEQUENCE [LARGE SCALE GENOMIC DNA]</scope>
    <source>
        <strain evidence="5">cv. Red5</strain>
        <tissue evidence="4">Young leaf</tissue>
    </source>
</reference>
<evidence type="ECO:0000313" key="4">
    <source>
        <dbReference type="EMBL" id="PSR98161.1"/>
    </source>
</evidence>
<dbReference type="InParanoid" id="A0A2R6PWM6"/>
<dbReference type="PROSITE" id="PS51375">
    <property type="entry name" value="PPR"/>
    <property type="match status" value="2"/>
</dbReference>
<dbReference type="InterPro" id="IPR011990">
    <property type="entry name" value="TPR-like_helical_dom_sf"/>
</dbReference>
<dbReference type="Pfam" id="PF13812">
    <property type="entry name" value="PPR_3"/>
    <property type="match status" value="1"/>
</dbReference>
<accession>A0A2R6PWM6</accession>
<proteinExistence type="inferred from homology"/>
<dbReference type="NCBIfam" id="TIGR00756">
    <property type="entry name" value="PPR"/>
    <property type="match status" value="1"/>
</dbReference>
<keyword evidence="2" id="KW-0677">Repeat</keyword>
<dbReference type="PANTHER" id="PTHR47941">
    <property type="entry name" value="PENTATRICOPEPTIDE REPEAT-CONTAINING PROTEIN 3, MITOCHONDRIAL"/>
    <property type="match status" value="1"/>
</dbReference>
<name>A0A2R6PWM6_ACTCC</name>
<feature type="repeat" description="PPR" evidence="3">
    <location>
        <begin position="82"/>
        <end position="116"/>
    </location>
</feature>
<evidence type="ECO:0000256" key="3">
    <source>
        <dbReference type="PROSITE-ProRule" id="PRU00708"/>
    </source>
</evidence>
<comment type="caution">
    <text evidence="4">The sequence shown here is derived from an EMBL/GenBank/DDBJ whole genome shotgun (WGS) entry which is preliminary data.</text>
</comment>
<dbReference type="Gene3D" id="1.25.40.10">
    <property type="entry name" value="Tetratricopeptide repeat domain"/>
    <property type="match status" value="1"/>
</dbReference>
<dbReference type="InterPro" id="IPR002885">
    <property type="entry name" value="PPR_rpt"/>
</dbReference>
<dbReference type="OrthoDB" id="1708862at2759"/>
<dbReference type="STRING" id="1590841.A0A2R6PWM6"/>
<dbReference type="EMBL" id="NKQK01000022">
    <property type="protein sequence ID" value="PSR98161.1"/>
    <property type="molecule type" value="Genomic_DNA"/>
</dbReference>
<dbReference type="Proteomes" id="UP000241394">
    <property type="component" value="Chromosome LG22"/>
</dbReference>
<sequence length="211" mass="24354">MRVKIFQKMGELGVEKTRKSYEIMRRGRYMMAKRYFNKMFEQGIEPTCHTYNVLIWGFFPSSRVKTANRFFEDMKSREIWPDVVAYNTMVNGYCRIKNMEEAEKFFVEMKGRNNAPTVISYTTMIKRFVSVGRVDDIGTTQKDSELSVICGTQRSDKAEHNCWSDKVENSHKSCYTNGEALKDEGVSMATTSTRNGSSSLNKTIEIISNSK</sequence>
<keyword evidence="5" id="KW-1185">Reference proteome</keyword>